<keyword evidence="1" id="KW-0813">Transport</keyword>
<dbReference type="GO" id="GO:0098703">
    <property type="term" value="P:calcium ion import across plasma membrane"/>
    <property type="evidence" value="ECO:0007669"/>
    <property type="project" value="TreeGrafter"/>
</dbReference>
<gene>
    <name evidence="6" type="ORF">CDAR_438811</name>
</gene>
<evidence type="ECO:0000256" key="1">
    <source>
        <dbReference type="ARBA" id="ARBA00022448"/>
    </source>
</evidence>
<evidence type="ECO:0000313" key="7">
    <source>
        <dbReference type="Proteomes" id="UP001054837"/>
    </source>
</evidence>
<dbReference type="InterPro" id="IPR050599">
    <property type="entry name" value="VDCC_alpha-1_subunit"/>
</dbReference>
<keyword evidence="5" id="KW-0407">Ion channel</keyword>
<evidence type="ECO:0000256" key="3">
    <source>
        <dbReference type="ARBA" id="ARBA00023065"/>
    </source>
</evidence>
<reference evidence="6 7" key="1">
    <citation type="submission" date="2021-06" db="EMBL/GenBank/DDBJ databases">
        <title>Caerostris darwini draft genome.</title>
        <authorList>
            <person name="Kono N."/>
            <person name="Arakawa K."/>
        </authorList>
    </citation>
    <scope>NUCLEOTIDE SEQUENCE [LARGE SCALE GENOMIC DNA]</scope>
</reference>
<comment type="caution">
    <text evidence="6">The sequence shown here is derived from an EMBL/GenBank/DDBJ whole genome shotgun (WGS) entry which is preliminary data.</text>
</comment>
<keyword evidence="2" id="KW-0851">Voltage-gated channel</keyword>
<dbReference type="GO" id="GO:0007268">
    <property type="term" value="P:chemical synaptic transmission"/>
    <property type="evidence" value="ECO:0007669"/>
    <property type="project" value="TreeGrafter"/>
</dbReference>
<keyword evidence="4" id="KW-0325">Glycoprotein</keyword>
<keyword evidence="7" id="KW-1185">Reference proteome</keyword>
<protein>
    <submittedName>
        <fullName evidence="6">Uncharacterized protein</fullName>
    </submittedName>
</protein>
<evidence type="ECO:0000256" key="2">
    <source>
        <dbReference type="ARBA" id="ARBA00022882"/>
    </source>
</evidence>
<dbReference type="AlphaFoldDB" id="A0AAV4X4T8"/>
<dbReference type="PANTHER" id="PTHR45628">
    <property type="entry name" value="VOLTAGE-DEPENDENT CALCIUM CHANNEL TYPE A SUBUNIT ALPHA-1"/>
    <property type="match status" value="1"/>
</dbReference>
<organism evidence="6 7">
    <name type="scientific">Caerostris darwini</name>
    <dbReference type="NCBI Taxonomy" id="1538125"/>
    <lineage>
        <taxon>Eukaryota</taxon>
        <taxon>Metazoa</taxon>
        <taxon>Ecdysozoa</taxon>
        <taxon>Arthropoda</taxon>
        <taxon>Chelicerata</taxon>
        <taxon>Arachnida</taxon>
        <taxon>Araneae</taxon>
        <taxon>Araneomorphae</taxon>
        <taxon>Entelegynae</taxon>
        <taxon>Araneoidea</taxon>
        <taxon>Araneidae</taxon>
        <taxon>Caerostris</taxon>
    </lineage>
</organism>
<sequence>MGECIPFETLSPTVLLSKSLVKKDFTRFRIINITAEESENLDLRMLRSFRVLRPLKLVSRTPSKCGVGLLSKRGLDLSLVTWCITFIVPQDLDVDLRTLRAIRVLRPLKLVSGIPSKSISSMIPTQRYTHFSIFHLLLTV</sequence>
<evidence type="ECO:0000313" key="6">
    <source>
        <dbReference type="EMBL" id="GIY88803.1"/>
    </source>
</evidence>
<dbReference type="GO" id="GO:0005891">
    <property type="term" value="C:voltage-gated calcium channel complex"/>
    <property type="evidence" value="ECO:0007669"/>
    <property type="project" value="TreeGrafter"/>
</dbReference>
<accession>A0AAV4X4T8</accession>
<dbReference type="GO" id="GO:0045202">
    <property type="term" value="C:synapse"/>
    <property type="evidence" value="ECO:0007669"/>
    <property type="project" value="GOC"/>
</dbReference>
<dbReference type="GO" id="GO:0008331">
    <property type="term" value="F:high voltage-gated calcium channel activity"/>
    <property type="evidence" value="ECO:0007669"/>
    <property type="project" value="TreeGrafter"/>
</dbReference>
<dbReference type="EMBL" id="BPLQ01015526">
    <property type="protein sequence ID" value="GIY88803.1"/>
    <property type="molecule type" value="Genomic_DNA"/>
</dbReference>
<evidence type="ECO:0000256" key="5">
    <source>
        <dbReference type="ARBA" id="ARBA00023303"/>
    </source>
</evidence>
<keyword evidence="3" id="KW-0406">Ion transport</keyword>
<evidence type="ECO:0000256" key="4">
    <source>
        <dbReference type="ARBA" id="ARBA00023180"/>
    </source>
</evidence>
<proteinExistence type="predicted"/>
<dbReference type="PANTHER" id="PTHR45628:SF7">
    <property type="entry name" value="VOLTAGE-DEPENDENT CALCIUM CHANNEL TYPE A SUBUNIT ALPHA-1"/>
    <property type="match status" value="1"/>
</dbReference>
<dbReference type="Proteomes" id="UP001054837">
    <property type="component" value="Unassembled WGS sequence"/>
</dbReference>
<name>A0AAV4X4T8_9ARAC</name>